<sequence length="66" mass="7446">MRIISIFQTTRFSTTSTDNCKHLHLGCDCTTTLCFLLHTMASSPLHLKVHKICFNKITLNGPGKMH</sequence>
<evidence type="ECO:0000313" key="1">
    <source>
        <dbReference type="EMBL" id="MBW80823.1"/>
    </source>
</evidence>
<dbReference type="AlphaFoldDB" id="A0A2P2IHW2"/>
<dbReference type="EMBL" id="GGEC01000340">
    <property type="protein sequence ID" value="MBW80823.1"/>
    <property type="molecule type" value="Transcribed_RNA"/>
</dbReference>
<protein>
    <submittedName>
        <fullName evidence="1">Uncharacterized protein</fullName>
    </submittedName>
</protein>
<name>A0A2P2IHW2_RHIMU</name>
<organism evidence="1">
    <name type="scientific">Rhizophora mucronata</name>
    <name type="common">Asiatic mangrove</name>
    <dbReference type="NCBI Taxonomy" id="61149"/>
    <lineage>
        <taxon>Eukaryota</taxon>
        <taxon>Viridiplantae</taxon>
        <taxon>Streptophyta</taxon>
        <taxon>Embryophyta</taxon>
        <taxon>Tracheophyta</taxon>
        <taxon>Spermatophyta</taxon>
        <taxon>Magnoliopsida</taxon>
        <taxon>eudicotyledons</taxon>
        <taxon>Gunneridae</taxon>
        <taxon>Pentapetalae</taxon>
        <taxon>rosids</taxon>
        <taxon>fabids</taxon>
        <taxon>Malpighiales</taxon>
        <taxon>Rhizophoraceae</taxon>
        <taxon>Rhizophora</taxon>
    </lineage>
</organism>
<reference evidence="1" key="1">
    <citation type="submission" date="2018-02" db="EMBL/GenBank/DDBJ databases">
        <title>Rhizophora mucronata_Transcriptome.</title>
        <authorList>
            <person name="Meera S.P."/>
            <person name="Sreeshan A."/>
            <person name="Augustine A."/>
        </authorList>
    </citation>
    <scope>NUCLEOTIDE SEQUENCE</scope>
    <source>
        <tissue evidence="1">Leaf</tissue>
    </source>
</reference>
<proteinExistence type="predicted"/>
<accession>A0A2P2IHW2</accession>